<evidence type="ECO:0000313" key="4">
    <source>
        <dbReference type="Proteomes" id="UP000019384"/>
    </source>
</evidence>
<dbReference type="Proteomes" id="UP000019384">
    <property type="component" value="Unassembled WGS sequence"/>
</dbReference>
<feature type="chain" id="PRO_5004879026" description="Intimal thickness related receptor IRP domain-containing protein" evidence="2">
    <location>
        <begin position="21"/>
        <end position="464"/>
    </location>
</feature>
<evidence type="ECO:0008006" key="5">
    <source>
        <dbReference type="Google" id="ProtNLM"/>
    </source>
</evidence>
<dbReference type="EMBL" id="HG793128">
    <property type="protein sequence ID" value="CDK27237.1"/>
    <property type="molecule type" value="Genomic_DNA"/>
</dbReference>
<dbReference type="GeneID" id="34520621"/>
<feature type="transmembrane region" description="Helical" evidence="1">
    <location>
        <begin position="241"/>
        <end position="262"/>
    </location>
</feature>
<reference evidence="3" key="2">
    <citation type="submission" date="2014-02" db="EMBL/GenBank/DDBJ databases">
        <title>Complete DNA sequence of /Kuraishia capsulata/ illustrates novel genomic features among budding yeasts (/Saccharomycotina/).</title>
        <authorList>
            <person name="Morales L."/>
            <person name="Noel B."/>
            <person name="Porcel B."/>
            <person name="Marcet-Houben M."/>
            <person name="Hullo M-F."/>
            <person name="Sacerdot C."/>
            <person name="Tekaia F."/>
            <person name="Leh-Louis V."/>
            <person name="Despons L."/>
            <person name="Khanna V."/>
            <person name="Aury J-M."/>
            <person name="Barbe V."/>
            <person name="Couloux A."/>
            <person name="Labadie K."/>
            <person name="Pelletier E."/>
            <person name="Souciet J-L."/>
            <person name="Boekhout T."/>
            <person name="Gabaldon T."/>
            <person name="Wincker P."/>
            <person name="Dujon B."/>
        </authorList>
    </citation>
    <scope>NUCLEOTIDE SEQUENCE</scope>
    <source>
        <strain evidence="3">CBS 1993</strain>
    </source>
</reference>
<accession>W6MPW6</accession>
<keyword evidence="1" id="KW-1133">Transmembrane helix</keyword>
<feature type="transmembrane region" description="Helical" evidence="1">
    <location>
        <begin position="395"/>
        <end position="412"/>
    </location>
</feature>
<feature type="transmembrane region" description="Helical" evidence="1">
    <location>
        <begin position="352"/>
        <end position="375"/>
    </location>
</feature>
<dbReference type="HOGENOM" id="CLU_580118_0_0_1"/>
<keyword evidence="4" id="KW-1185">Reference proteome</keyword>
<feature type="transmembrane region" description="Helical" evidence="1">
    <location>
        <begin position="313"/>
        <end position="331"/>
    </location>
</feature>
<proteinExistence type="predicted"/>
<reference evidence="3" key="1">
    <citation type="submission" date="2013-12" db="EMBL/GenBank/DDBJ databases">
        <authorList>
            <person name="Genoscope - CEA"/>
        </authorList>
    </citation>
    <scope>NUCLEOTIDE SEQUENCE</scope>
    <source>
        <strain evidence="3">CBS 1993</strain>
    </source>
</reference>
<gene>
    <name evidence="3" type="ORF">KUCA_T00003215001</name>
</gene>
<protein>
    <recommendedName>
        <fullName evidence="5">Intimal thickness related receptor IRP domain-containing protein</fullName>
    </recommendedName>
</protein>
<keyword evidence="2" id="KW-0732">Signal</keyword>
<keyword evidence="1" id="KW-0472">Membrane</keyword>
<feature type="signal peptide" evidence="2">
    <location>
        <begin position="1"/>
        <end position="20"/>
    </location>
</feature>
<dbReference type="RefSeq" id="XP_022459233.1">
    <property type="nucleotide sequence ID" value="XM_022601607.1"/>
</dbReference>
<organism evidence="3 4">
    <name type="scientific">Kuraishia capsulata CBS 1993</name>
    <dbReference type="NCBI Taxonomy" id="1382522"/>
    <lineage>
        <taxon>Eukaryota</taxon>
        <taxon>Fungi</taxon>
        <taxon>Dikarya</taxon>
        <taxon>Ascomycota</taxon>
        <taxon>Saccharomycotina</taxon>
        <taxon>Pichiomycetes</taxon>
        <taxon>Pichiales</taxon>
        <taxon>Pichiaceae</taxon>
        <taxon>Kuraishia</taxon>
    </lineage>
</organism>
<dbReference type="OrthoDB" id="3996329at2759"/>
<dbReference type="STRING" id="1382522.W6MPW6"/>
<evidence type="ECO:0000256" key="1">
    <source>
        <dbReference type="SAM" id="Phobius"/>
    </source>
</evidence>
<name>W6MPW6_9ASCO</name>
<feature type="transmembrane region" description="Helical" evidence="1">
    <location>
        <begin position="191"/>
        <end position="212"/>
    </location>
</feature>
<evidence type="ECO:0000256" key="2">
    <source>
        <dbReference type="SAM" id="SignalP"/>
    </source>
</evidence>
<feature type="transmembrane region" description="Helical" evidence="1">
    <location>
        <begin position="274"/>
        <end position="293"/>
    </location>
</feature>
<sequence>MTGYTRVVAHLWLLCTLASALKRDISTRNNRTCVSCHFVSSSVSPLLFLSQKQKPFLEARSGDYLFYPNDENDDEPVAWEMDIIFISRPDLEFVDMTDWGGLPARRQENQTEIQKFALDEVLAKGMNQSATMSFKLTPENNITGHYPIPSSGYYCAVATLKASVGDFSMFAEVNYHSTLGNLGSDDHRYMYIYAFSSFVYFVGSIWYFYYVFLRRKYTTNDYLAIGSTKSQLKNAEIQLRILMYMLGCSLVYFMSTSHLYHLNKDGSQISFKGSLLNFASTSLTTLFFCWALYNLLLMSSGYLFTSGSKDIRVVWFIRLVTISTLVGGLLSDYSSAFWRRGRWRRRWHSRSIFLKLLHTCTFLEYVVCFVFGSYLSIKTFSELRLHGRRATANRFIATVLIIILPIVLDGFSRGVIFIEPITSLMYDIRKFRSASHIFRLAATVAVAFLWRDTSLESEMVLKQE</sequence>
<keyword evidence="1" id="KW-0812">Transmembrane</keyword>
<dbReference type="AlphaFoldDB" id="W6MPW6"/>
<evidence type="ECO:0000313" key="3">
    <source>
        <dbReference type="EMBL" id="CDK27237.1"/>
    </source>
</evidence>